<dbReference type="GO" id="GO:0006401">
    <property type="term" value="P:RNA catabolic process"/>
    <property type="evidence" value="ECO:0007669"/>
    <property type="project" value="InterPro"/>
</dbReference>
<dbReference type="Gene3D" id="3.30.2310.20">
    <property type="entry name" value="RelE-like"/>
    <property type="match status" value="1"/>
</dbReference>
<protein>
    <submittedName>
        <fullName evidence="1">Uncharacterized protein</fullName>
    </submittedName>
</protein>
<evidence type="ECO:0000313" key="2">
    <source>
        <dbReference type="Proteomes" id="UP000030661"/>
    </source>
</evidence>
<dbReference type="InterPro" id="IPR035093">
    <property type="entry name" value="RelE/ParE_toxin_dom_sf"/>
</dbReference>
<gene>
    <name evidence="1" type="ORF">U27_05643</name>
</gene>
<accession>A0A081C264</accession>
<evidence type="ECO:0000313" key="1">
    <source>
        <dbReference type="EMBL" id="GAK58669.1"/>
    </source>
</evidence>
<proteinExistence type="predicted"/>
<keyword evidence="2" id="KW-1185">Reference proteome</keyword>
<dbReference type="AlphaFoldDB" id="A0A081C264"/>
<dbReference type="Proteomes" id="UP000030661">
    <property type="component" value="Unassembled WGS sequence"/>
</dbReference>
<dbReference type="InterPro" id="IPR009614">
    <property type="entry name" value="YoeB_toxin"/>
</dbReference>
<dbReference type="Pfam" id="PF06769">
    <property type="entry name" value="YoeB_toxin"/>
    <property type="match status" value="1"/>
</dbReference>
<dbReference type="GO" id="GO:0004519">
    <property type="term" value="F:endonuclease activity"/>
    <property type="evidence" value="ECO:0007669"/>
    <property type="project" value="InterPro"/>
</dbReference>
<reference evidence="1" key="1">
    <citation type="journal article" date="2015" name="PeerJ">
        <title>First genomic representation of candidate bacterial phylum KSB3 points to enhanced environmental sensing as a trigger of wastewater bulking.</title>
        <authorList>
            <person name="Sekiguchi Y."/>
            <person name="Ohashi A."/>
            <person name="Parks D.H."/>
            <person name="Yamauchi T."/>
            <person name="Tyson G.W."/>
            <person name="Hugenholtz P."/>
        </authorList>
    </citation>
    <scope>NUCLEOTIDE SEQUENCE [LARGE SCALE GENOMIC DNA]</scope>
</reference>
<sequence length="48" mass="5695">MNIAFTDAGWEDYLWFQHDQPQLLKRINELIKDAPSERHLKALGNPHH</sequence>
<organism evidence="1">
    <name type="scientific">Vecturithrix granuli</name>
    <dbReference type="NCBI Taxonomy" id="1499967"/>
    <lineage>
        <taxon>Bacteria</taxon>
        <taxon>Candidatus Moduliflexota</taxon>
        <taxon>Candidatus Vecturitrichia</taxon>
        <taxon>Candidatus Vecturitrichales</taxon>
        <taxon>Candidatus Vecturitrichaceae</taxon>
        <taxon>Candidatus Vecturithrix</taxon>
    </lineage>
</organism>
<dbReference type="EMBL" id="DF820468">
    <property type="protein sequence ID" value="GAK58669.1"/>
    <property type="molecule type" value="Genomic_DNA"/>
</dbReference>
<name>A0A081C264_VECG1</name>
<dbReference type="HOGENOM" id="CLU_169492_4_0_0"/>